<dbReference type="InterPro" id="IPR007221">
    <property type="entry name" value="MreC"/>
</dbReference>
<dbReference type="Proteomes" id="UP000178404">
    <property type="component" value="Unassembled WGS sequence"/>
</dbReference>
<accession>A0A1G2U084</accession>
<dbReference type="Gene3D" id="2.40.10.340">
    <property type="entry name" value="Rod shape-determining protein MreC, domain 1"/>
    <property type="match status" value="1"/>
</dbReference>
<proteinExistence type="predicted"/>
<dbReference type="PANTHER" id="PTHR34138">
    <property type="entry name" value="CELL SHAPE-DETERMINING PROTEIN MREC"/>
    <property type="match status" value="1"/>
</dbReference>
<keyword evidence="1" id="KW-0812">Transmembrane</keyword>
<evidence type="ECO:0000259" key="2">
    <source>
        <dbReference type="Pfam" id="PF04085"/>
    </source>
</evidence>
<dbReference type="GO" id="GO:0008360">
    <property type="term" value="P:regulation of cell shape"/>
    <property type="evidence" value="ECO:0007669"/>
    <property type="project" value="InterPro"/>
</dbReference>
<dbReference type="InterPro" id="IPR055342">
    <property type="entry name" value="MreC_beta-barrel_core"/>
</dbReference>
<evidence type="ECO:0000313" key="3">
    <source>
        <dbReference type="EMBL" id="OHB02222.1"/>
    </source>
</evidence>
<evidence type="ECO:0000256" key="1">
    <source>
        <dbReference type="SAM" id="Phobius"/>
    </source>
</evidence>
<dbReference type="AlphaFoldDB" id="A0A1G2U084"/>
<evidence type="ECO:0000313" key="4">
    <source>
        <dbReference type="Proteomes" id="UP000178404"/>
    </source>
</evidence>
<keyword evidence="1" id="KW-1133">Transmembrane helix</keyword>
<feature type="transmembrane region" description="Helical" evidence="1">
    <location>
        <begin position="12"/>
        <end position="33"/>
    </location>
</feature>
<feature type="domain" description="Rod shape-determining protein MreC beta-barrel core" evidence="2">
    <location>
        <begin position="122"/>
        <end position="261"/>
    </location>
</feature>
<keyword evidence="1" id="KW-0472">Membrane</keyword>
<organism evidence="3 4">
    <name type="scientific">Candidatus Zambryskibacteria bacterium RIFCSPLOWO2_01_FULL_35_19</name>
    <dbReference type="NCBI Taxonomy" id="1802757"/>
    <lineage>
        <taxon>Bacteria</taxon>
        <taxon>Candidatus Zambryskiibacteriota</taxon>
    </lineage>
</organism>
<gene>
    <name evidence="3" type="ORF">A3A90_02650</name>
</gene>
<sequence>MYQIKRTNKKFLGIGLIKILIIFLLVVGFVFLFSTSNSTQSLVSSASSPFFMVGNFFYNNLNKVPKFFSDKDKLITENIKLAEEIRDLKFNIIDFEILKYENQKLREQLEIKPIGDFITSSIIAKSPQVPLDSLLLNKGLKDGINKGDFVLITERILIGKIVDLTKNRATVVLNSFADVATYAFVARTDEPIELRGAGGGSIKAKVPIDFDIVVGDEIMIADSLNYIVAVVGVVTEDTPFGFKDVFLSLPADVSKTNIVFIKHFENE</sequence>
<dbReference type="PANTHER" id="PTHR34138:SF1">
    <property type="entry name" value="CELL SHAPE-DETERMINING PROTEIN MREC"/>
    <property type="match status" value="1"/>
</dbReference>
<name>A0A1G2U084_9BACT</name>
<dbReference type="InterPro" id="IPR042177">
    <property type="entry name" value="Cell/Rod_1"/>
</dbReference>
<dbReference type="GO" id="GO:0005886">
    <property type="term" value="C:plasma membrane"/>
    <property type="evidence" value="ECO:0007669"/>
    <property type="project" value="TreeGrafter"/>
</dbReference>
<dbReference type="Pfam" id="PF04085">
    <property type="entry name" value="MreC"/>
    <property type="match status" value="1"/>
</dbReference>
<dbReference type="EMBL" id="MHWA01000005">
    <property type="protein sequence ID" value="OHB02222.1"/>
    <property type="molecule type" value="Genomic_DNA"/>
</dbReference>
<comment type="caution">
    <text evidence="3">The sequence shown here is derived from an EMBL/GenBank/DDBJ whole genome shotgun (WGS) entry which is preliminary data.</text>
</comment>
<reference evidence="3 4" key="1">
    <citation type="journal article" date="2016" name="Nat. Commun.">
        <title>Thousands of microbial genomes shed light on interconnected biogeochemical processes in an aquifer system.</title>
        <authorList>
            <person name="Anantharaman K."/>
            <person name="Brown C.T."/>
            <person name="Hug L.A."/>
            <person name="Sharon I."/>
            <person name="Castelle C.J."/>
            <person name="Probst A.J."/>
            <person name="Thomas B.C."/>
            <person name="Singh A."/>
            <person name="Wilkins M.J."/>
            <person name="Karaoz U."/>
            <person name="Brodie E.L."/>
            <person name="Williams K.H."/>
            <person name="Hubbard S.S."/>
            <person name="Banfield J.F."/>
        </authorList>
    </citation>
    <scope>NUCLEOTIDE SEQUENCE [LARGE SCALE GENOMIC DNA]</scope>
</reference>
<protein>
    <recommendedName>
        <fullName evidence="2">Rod shape-determining protein MreC beta-barrel core domain-containing protein</fullName>
    </recommendedName>
</protein>